<sequence length="226" mass="25900">MPYKLKDAVRHKFDKKSYNKRYWKVYDQSLVNRGNLTIWFSEDAVSNWNMGKQLFGRRGRPKTYSDLAIQTCHTLRLLQKQALRQTQGLVSSIIGLLGLDLVVPDHTTLSRRLQNLVIPRKPSSSNNSTVVIVDSSGLKVTGEKEWMNYKHGTRQRKVWRKLHIAIDEQGEILAHELTTHATADSSVVESLLKQIDTPIETLMGNGGYDRLCCINRIMVEEKSFKC</sequence>
<dbReference type="InterPro" id="IPR053520">
    <property type="entry name" value="Transposase_Tn903"/>
</dbReference>
<evidence type="ECO:0000259" key="1">
    <source>
        <dbReference type="Pfam" id="PF13737"/>
    </source>
</evidence>
<protein>
    <submittedName>
        <fullName evidence="2">IS5 family transposase</fullName>
    </submittedName>
</protein>
<dbReference type="CDD" id="cd15482">
    <property type="entry name" value="Sialidase_non-viral"/>
    <property type="match status" value="1"/>
</dbReference>
<comment type="caution">
    <text evidence="2">The sequence shown here is derived from an EMBL/GenBank/DDBJ whole genome shotgun (WGS) entry which is preliminary data.</text>
</comment>
<dbReference type="EMBL" id="SCFB01000011">
    <property type="protein sequence ID" value="RZI45465.1"/>
    <property type="molecule type" value="Genomic_DNA"/>
</dbReference>
<evidence type="ECO:0000313" key="2">
    <source>
        <dbReference type="EMBL" id="RZI45465.1"/>
    </source>
</evidence>
<dbReference type="OrthoDB" id="7298998at2"/>
<proteinExistence type="predicted"/>
<dbReference type="InterPro" id="IPR025668">
    <property type="entry name" value="Tnp_DDE_dom"/>
</dbReference>
<organism evidence="2 3">
    <name type="scientific">Candidatus Finniella inopinata</name>
    <dbReference type="NCBI Taxonomy" id="1696036"/>
    <lineage>
        <taxon>Bacteria</taxon>
        <taxon>Pseudomonadati</taxon>
        <taxon>Pseudomonadota</taxon>
        <taxon>Alphaproteobacteria</taxon>
        <taxon>Holosporales</taxon>
        <taxon>Candidatus Paracaedibacteraceae</taxon>
        <taxon>Candidatus Finniella</taxon>
    </lineage>
</organism>
<dbReference type="NCBIfam" id="NF033579">
    <property type="entry name" value="transpos_IS5_2"/>
    <property type="match status" value="1"/>
</dbReference>
<keyword evidence="3" id="KW-1185">Reference proteome</keyword>
<dbReference type="AlphaFoldDB" id="A0A4Q7DHF6"/>
<dbReference type="Proteomes" id="UP000293550">
    <property type="component" value="Unassembled WGS sequence"/>
</dbReference>
<gene>
    <name evidence="2" type="ORF">EQU50_06885</name>
</gene>
<feature type="domain" description="Transposase DDE" evidence="1">
    <location>
        <begin position="32"/>
        <end position="143"/>
    </location>
</feature>
<dbReference type="RefSeq" id="WP_130154396.1">
    <property type="nucleotide sequence ID" value="NZ_SCFB01000011.1"/>
</dbReference>
<evidence type="ECO:0000313" key="3">
    <source>
        <dbReference type="Proteomes" id="UP000293550"/>
    </source>
</evidence>
<dbReference type="PANTHER" id="PTHR34631:SF3">
    <property type="entry name" value="ISSOD12 TRANSPOSASE TNPA_ISSOD12"/>
    <property type="match status" value="1"/>
</dbReference>
<dbReference type="Pfam" id="PF13737">
    <property type="entry name" value="DDE_Tnp_1_5"/>
    <property type="match status" value="1"/>
</dbReference>
<dbReference type="InterPro" id="IPR053172">
    <property type="entry name" value="Tn903_transposase"/>
</dbReference>
<name>A0A4Q7DHF6_9PROT</name>
<accession>A0A4Q7DHF6</accession>
<reference evidence="2 3" key="1">
    <citation type="submission" date="2018-10" db="EMBL/GenBank/DDBJ databases">
        <title>An updated phylogeny of the Alphaproteobacteria reveals that the parasitic Rickettsiales and Holosporales have independent origins.</title>
        <authorList>
            <person name="Munoz-Gomez S.A."/>
            <person name="Hess S."/>
            <person name="Burger G."/>
            <person name="Lang B.F."/>
            <person name="Susko E."/>
            <person name="Slamovits C.H."/>
            <person name="Roger A.J."/>
        </authorList>
    </citation>
    <scope>NUCLEOTIDE SEQUENCE [LARGE SCALE GENOMIC DNA]</scope>
    <source>
        <strain evidence="2">HOLO01</strain>
    </source>
</reference>
<dbReference type="PANTHER" id="PTHR34631">
    <property type="match status" value="1"/>
</dbReference>